<dbReference type="EMBL" id="SRLO01003470">
    <property type="protein sequence ID" value="TNN31440.1"/>
    <property type="molecule type" value="Genomic_DNA"/>
</dbReference>
<comment type="caution">
    <text evidence="1">The sequence shown here is derived from an EMBL/GenBank/DDBJ whole genome shotgun (WGS) entry which is preliminary data.</text>
</comment>
<gene>
    <name evidence="1" type="ORF">EYF80_058408</name>
</gene>
<evidence type="ECO:0000313" key="1">
    <source>
        <dbReference type="EMBL" id="TNN31440.1"/>
    </source>
</evidence>
<accession>A0A4Z2ES58</accession>
<protein>
    <submittedName>
        <fullName evidence="1">Uncharacterized protein</fullName>
    </submittedName>
</protein>
<evidence type="ECO:0000313" key="2">
    <source>
        <dbReference type="Proteomes" id="UP000314294"/>
    </source>
</evidence>
<organism evidence="1 2">
    <name type="scientific">Liparis tanakae</name>
    <name type="common">Tanaka's snailfish</name>
    <dbReference type="NCBI Taxonomy" id="230148"/>
    <lineage>
        <taxon>Eukaryota</taxon>
        <taxon>Metazoa</taxon>
        <taxon>Chordata</taxon>
        <taxon>Craniata</taxon>
        <taxon>Vertebrata</taxon>
        <taxon>Euteleostomi</taxon>
        <taxon>Actinopterygii</taxon>
        <taxon>Neopterygii</taxon>
        <taxon>Teleostei</taxon>
        <taxon>Neoteleostei</taxon>
        <taxon>Acanthomorphata</taxon>
        <taxon>Eupercaria</taxon>
        <taxon>Perciformes</taxon>
        <taxon>Cottioidei</taxon>
        <taxon>Cottales</taxon>
        <taxon>Liparidae</taxon>
        <taxon>Liparis</taxon>
    </lineage>
</organism>
<proteinExistence type="predicted"/>
<dbReference type="AlphaFoldDB" id="A0A4Z2ES58"/>
<name>A0A4Z2ES58_9TELE</name>
<sequence>MHHSAHDGYHLLIRGLCVCVRLVLKAFPHIASSLSRRGEEEDERPLLFIGLRPTYPSHSSGRSHSGGNSRPTLSISGAVGASFELNRSLNIRKIRRNNGKSNAPLHFQRNGRSPITSVGESRSVLLTVRKVRLQSVQPLVHVLKCILHSPNVFRNLKKLTFFFIHFLPTLETAAWLSVGSAGRSGSEVLSVPFTQHAN</sequence>
<reference evidence="1 2" key="1">
    <citation type="submission" date="2019-03" db="EMBL/GenBank/DDBJ databases">
        <title>First draft genome of Liparis tanakae, snailfish: a comprehensive survey of snailfish specific genes.</title>
        <authorList>
            <person name="Kim W."/>
            <person name="Song I."/>
            <person name="Jeong J.-H."/>
            <person name="Kim D."/>
            <person name="Kim S."/>
            <person name="Ryu S."/>
            <person name="Song J.Y."/>
            <person name="Lee S.K."/>
        </authorList>
    </citation>
    <scope>NUCLEOTIDE SEQUENCE [LARGE SCALE GENOMIC DNA]</scope>
    <source>
        <tissue evidence="1">Muscle</tissue>
    </source>
</reference>
<dbReference type="Proteomes" id="UP000314294">
    <property type="component" value="Unassembled WGS sequence"/>
</dbReference>
<keyword evidence="2" id="KW-1185">Reference proteome</keyword>